<keyword evidence="4" id="KW-0732">Signal</keyword>
<dbReference type="PRINTS" id="PR00757">
    <property type="entry name" value="AMINEOXDASEF"/>
</dbReference>
<dbReference type="InterPro" id="IPR036188">
    <property type="entry name" value="FAD/NAD-bd_sf"/>
</dbReference>
<comment type="caution">
    <text evidence="6">The sequence shown here is derived from an EMBL/GenBank/DDBJ whole genome shotgun (WGS) entry which is preliminary data.</text>
</comment>
<evidence type="ECO:0000256" key="1">
    <source>
        <dbReference type="ARBA" id="ARBA00001974"/>
    </source>
</evidence>
<dbReference type="Proteomes" id="UP001208570">
    <property type="component" value="Unassembled WGS sequence"/>
</dbReference>
<dbReference type="PANTHER" id="PTHR10742:SF313">
    <property type="entry name" value="AMINE OXIDASE"/>
    <property type="match status" value="1"/>
</dbReference>
<feature type="chain" id="PRO_5041935574" description="Amine oxidase" evidence="4">
    <location>
        <begin position="24"/>
        <end position="535"/>
    </location>
</feature>
<dbReference type="GO" id="GO:0008131">
    <property type="term" value="F:primary methylamine oxidase activity"/>
    <property type="evidence" value="ECO:0007669"/>
    <property type="project" value="UniProtKB-ARBA"/>
</dbReference>
<keyword evidence="7" id="KW-1185">Reference proteome</keyword>
<sequence>MKINNNIPSAAILTFCLFALTGCELENKKKDAKYLIIGAGIAGLAAAKNLVDHNETDFLILEGHSKIGGRIRSEVVDGITLELGCQWINSYSSPIGQLANRVNLSLLSTNFDDYVYRNDKGIDVTEISDSRYSKFTPAYQSMQDLTNDLTYTDKKKPDISLRASMALGGWIPRDALDYAMEFYDLDFTYGHEPEMTSTKHSSIPSFGNASNYDEAVVTDQNGGLFNVVQQLLRDVMTTNDKRLKLNHVITKISYNAEGVSVTTTDGQSYTGDYVIITVSLGVLQNEVITFDPPLPEWKRYSLMAATIITDYPIYVLFPRSQIPFWDDYDFILNVQDRRGYYTLWQNYDRLMDESRILQVQLVGLEAKRIALLRDEEIKSEIRSVLSNMYNVTIPEMKVVVPRWDTDPLFYGSYTDWSPSFSDSSFDALQASVGRLYFAGEAYHRLYFGYMEGAYASAMDQTNKLLQCVSDSSKCKHYVPPYESQGCIYEAAKNYDEEAQMDDGTCQFEKTPINGCLSRWPQMTLLLYLGILVSGF</sequence>
<protein>
    <recommendedName>
        <fullName evidence="3">Amine oxidase</fullName>
        <ecNumber evidence="3">1.4.3.-</ecNumber>
    </recommendedName>
</protein>
<feature type="domain" description="Amine oxidase" evidence="5">
    <location>
        <begin position="41"/>
        <end position="458"/>
    </location>
</feature>
<dbReference type="PROSITE" id="PS51257">
    <property type="entry name" value="PROKAR_LIPOPROTEIN"/>
    <property type="match status" value="1"/>
</dbReference>
<evidence type="ECO:0000313" key="7">
    <source>
        <dbReference type="Proteomes" id="UP001208570"/>
    </source>
</evidence>
<evidence type="ECO:0000259" key="5">
    <source>
        <dbReference type="Pfam" id="PF01593"/>
    </source>
</evidence>
<comment type="cofactor">
    <cofactor evidence="1 3">
        <name>FAD</name>
        <dbReference type="ChEBI" id="CHEBI:57692"/>
    </cofactor>
</comment>
<organism evidence="6 7">
    <name type="scientific">Paralvinella palmiformis</name>
    <dbReference type="NCBI Taxonomy" id="53620"/>
    <lineage>
        <taxon>Eukaryota</taxon>
        <taxon>Metazoa</taxon>
        <taxon>Spiralia</taxon>
        <taxon>Lophotrochozoa</taxon>
        <taxon>Annelida</taxon>
        <taxon>Polychaeta</taxon>
        <taxon>Sedentaria</taxon>
        <taxon>Canalipalpata</taxon>
        <taxon>Terebellida</taxon>
        <taxon>Terebelliformia</taxon>
        <taxon>Alvinellidae</taxon>
        <taxon>Paralvinella</taxon>
    </lineage>
</organism>
<dbReference type="SUPFAM" id="SSF51905">
    <property type="entry name" value="FAD/NAD(P)-binding domain"/>
    <property type="match status" value="1"/>
</dbReference>
<evidence type="ECO:0000256" key="4">
    <source>
        <dbReference type="SAM" id="SignalP"/>
    </source>
</evidence>
<comment type="similarity">
    <text evidence="3">Belongs to the flavin monoamine oxidase family.</text>
</comment>
<evidence type="ECO:0000256" key="2">
    <source>
        <dbReference type="ARBA" id="ARBA00023002"/>
    </source>
</evidence>
<dbReference type="InterPro" id="IPR050281">
    <property type="entry name" value="Flavin_monoamine_oxidase"/>
</dbReference>
<name>A0AAD9NEG9_9ANNE</name>
<dbReference type="InterPro" id="IPR001613">
    <property type="entry name" value="Flavin_amine_oxidase"/>
</dbReference>
<keyword evidence="3" id="KW-0274">FAD</keyword>
<dbReference type="InterPro" id="IPR002937">
    <property type="entry name" value="Amino_oxidase"/>
</dbReference>
<gene>
    <name evidence="6" type="ORF">LSH36_47g00003</name>
</gene>
<keyword evidence="2 3" id="KW-0560">Oxidoreductase</keyword>
<feature type="signal peptide" evidence="4">
    <location>
        <begin position="1"/>
        <end position="23"/>
    </location>
</feature>
<dbReference type="Pfam" id="PF01593">
    <property type="entry name" value="Amino_oxidase"/>
    <property type="match status" value="1"/>
</dbReference>
<dbReference type="EC" id="1.4.3.-" evidence="3"/>
<accession>A0AAD9NEG9</accession>
<dbReference type="GO" id="GO:0006598">
    <property type="term" value="P:polyamine catabolic process"/>
    <property type="evidence" value="ECO:0007669"/>
    <property type="project" value="TreeGrafter"/>
</dbReference>
<evidence type="ECO:0000313" key="6">
    <source>
        <dbReference type="EMBL" id="KAK2165638.1"/>
    </source>
</evidence>
<dbReference type="EMBL" id="JAODUP010000047">
    <property type="protein sequence ID" value="KAK2165638.1"/>
    <property type="molecule type" value="Genomic_DNA"/>
</dbReference>
<proteinExistence type="inferred from homology"/>
<dbReference type="AlphaFoldDB" id="A0AAD9NEG9"/>
<dbReference type="PANTHER" id="PTHR10742">
    <property type="entry name" value="FLAVIN MONOAMINE OXIDASE"/>
    <property type="match status" value="1"/>
</dbReference>
<reference evidence="6" key="1">
    <citation type="journal article" date="2023" name="Mol. Biol. Evol.">
        <title>Third-Generation Sequencing Reveals the Adaptive Role of the Epigenome in Three Deep-Sea Polychaetes.</title>
        <authorList>
            <person name="Perez M."/>
            <person name="Aroh O."/>
            <person name="Sun Y."/>
            <person name="Lan Y."/>
            <person name="Juniper S.K."/>
            <person name="Young C.R."/>
            <person name="Angers B."/>
            <person name="Qian P.Y."/>
        </authorList>
    </citation>
    <scope>NUCLEOTIDE SEQUENCE</scope>
    <source>
        <strain evidence="6">P08H-3</strain>
    </source>
</reference>
<keyword evidence="3" id="KW-0285">Flavoprotein</keyword>
<evidence type="ECO:0000256" key="3">
    <source>
        <dbReference type="RuleBase" id="RU362067"/>
    </source>
</evidence>
<dbReference type="Gene3D" id="3.90.660.10">
    <property type="match status" value="1"/>
</dbReference>
<dbReference type="Gene3D" id="3.50.50.60">
    <property type="entry name" value="FAD/NAD(P)-binding domain"/>
    <property type="match status" value="1"/>
</dbReference>
<dbReference type="SUPFAM" id="SSF54373">
    <property type="entry name" value="FAD-linked reductases, C-terminal domain"/>
    <property type="match status" value="1"/>
</dbReference>